<keyword evidence="12" id="KW-1185">Reference proteome</keyword>
<dbReference type="PANTHER" id="PTHR35011:SF10">
    <property type="entry name" value="TRAP TRANSPORTER SMALL PERMEASE PROTEIN"/>
    <property type="match status" value="1"/>
</dbReference>
<evidence type="ECO:0000259" key="10">
    <source>
        <dbReference type="Pfam" id="PF04290"/>
    </source>
</evidence>
<dbReference type="EMBL" id="JFKB01000002">
    <property type="protein sequence ID" value="OSQ49692.1"/>
    <property type="molecule type" value="Genomic_DNA"/>
</dbReference>
<dbReference type="PANTHER" id="PTHR35011">
    <property type="entry name" value="2,3-DIKETO-L-GULONATE TRAP TRANSPORTER SMALL PERMEASE PROTEIN YIAM"/>
    <property type="match status" value="1"/>
</dbReference>
<evidence type="ECO:0000256" key="2">
    <source>
        <dbReference type="ARBA" id="ARBA00022448"/>
    </source>
</evidence>
<comment type="function">
    <text evidence="9">Part of the tripartite ATP-independent periplasmic (TRAP) transport system.</text>
</comment>
<keyword evidence="2 9" id="KW-0813">Transport</keyword>
<comment type="subunit">
    <text evidence="9">The complex comprises the extracytoplasmic solute receptor protein and the two transmembrane proteins.</text>
</comment>
<evidence type="ECO:0000256" key="3">
    <source>
        <dbReference type="ARBA" id="ARBA00022475"/>
    </source>
</evidence>
<comment type="similarity">
    <text evidence="8 9">Belongs to the TRAP transporter small permease family.</text>
</comment>
<accession>A0A1Y2LH84</accession>
<organism evidence="11 12">
    <name type="scientific">Thalassospira alkalitolerans</name>
    <dbReference type="NCBI Taxonomy" id="1293890"/>
    <lineage>
        <taxon>Bacteria</taxon>
        <taxon>Pseudomonadati</taxon>
        <taxon>Pseudomonadota</taxon>
        <taxon>Alphaproteobacteria</taxon>
        <taxon>Rhodospirillales</taxon>
        <taxon>Thalassospiraceae</taxon>
        <taxon>Thalassospira</taxon>
    </lineage>
</organism>
<evidence type="ECO:0000256" key="1">
    <source>
        <dbReference type="ARBA" id="ARBA00004429"/>
    </source>
</evidence>
<evidence type="ECO:0000313" key="11">
    <source>
        <dbReference type="EMBL" id="OSQ49692.1"/>
    </source>
</evidence>
<evidence type="ECO:0000256" key="6">
    <source>
        <dbReference type="ARBA" id="ARBA00022989"/>
    </source>
</evidence>
<sequence length="168" mass="18821">MSFFVKFVERLSWLGAYLAAITLVGMVSFILLEIVLRTVFDSSTFVMDEMVGYGVAATTFLALPYALGEGNIIRVELLFSHVSARKRKLLEMFSCLVGLVVTCVLISFVWIRVARAWSRNSVSSSIAEIPMWIPQGIILAGLCLLFLQLIALLIRQFTKEPKPDVEVR</sequence>
<dbReference type="GO" id="GO:0022857">
    <property type="term" value="F:transmembrane transporter activity"/>
    <property type="evidence" value="ECO:0007669"/>
    <property type="project" value="UniProtKB-UniRule"/>
</dbReference>
<comment type="caution">
    <text evidence="11">The sequence shown here is derived from an EMBL/GenBank/DDBJ whole genome shotgun (WGS) entry which is preliminary data.</text>
</comment>
<keyword evidence="6 9" id="KW-1133">Transmembrane helix</keyword>
<feature type="transmembrane region" description="Helical" evidence="9">
    <location>
        <begin position="131"/>
        <end position="154"/>
    </location>
</feature>
<name>A0A1Y2LH84_9PROT</name>
<keyword evidence="4 9" id="KW-0997">Cell inner membrane</keyword>
<proteinExistence type="inferred from homology"/>
<evidence type="ECO:0000256" key="5">
    <source>
        <dbReference type="ARBA" id="ARBA00022692"/>
    </source>
</evidence>
<dbReference type="AlphaFoldDB" id="A0A1Y2LH84"/>
<dbReference type="InterPro" id="IPR007387">
    <property type="entry name" value="TRAP_DctQ"/>
</dbReference>
<feature type="transmembrane region" description="Helical" evidence="9">
    <location>
        <begin position="51"/>
        <end position="68"/>
    </location>
</feature>
<keyword evidence="3" id="KW-1003">Cell membrane</keyword>
<feature type="transmembrane region" description="Helical" evidence="9">
    <location>
        <begin position="89"/>
        <end position="111"/>
    </location>
</feature>
<dbReference type="GO" id="GO:0015740">
    <property type="term" value="P:C4-dicarboxylate transport"/>
    <property type="evidence" value="ECO:0007669"/>
    <property type="project" value="TreeGrafter"/>
</dbReference>
<dbReference type="Proteomes" id="UP000193396">
    <property type="component" value="Unassembled WGS sequence"/>
</dbReference>
<evidence type="ECO:0000256" key="4">
    <source>
        <dbReference type="ARBA" id="ARBA00022519"/>
    </source>
</evidence>
<feature type="transmembrane region" description="Helical" evidence="9">
    <location>
        <begin position="12"/>
        <end position="31"/>
    </location>
</feature>
<comment type="subcellular location">
    <subcellularLocation>
        <location evidence="1 9">Cell inner membrane</location>
        <topology evidence="1 9">Multi-pass membrane protein</topology>
    </subcellularLocation>
</comment>
<evidence type="ECO:0000256" key="8">
    <source>
        <dbReference type="ARBA" id="ARBA00038436"/>
    </source>
</evidence>
<evidence type="ECO:0000256" key="7">
    <source>
        <dbReference type="ARBA" id="ARBA00023136"/>
    </source>
</evidence>
<protein>
    <recommendedName>
        <fullName evidence="9">TRAP transporter small permease protein</fullName>
    </recommendedName>
</protein>
<gene>
    <name evidence="11" type="ORF">TALK_03165</name>
</gene>
<keyword evidence="5 9" id="KW-0812">Transmembrane</keyword>
<feature type="domain" description="Tripartite ATP-independent periplasmic transporters DctQ component" evidence="10">
    <location>
        <begin position="26"/>
        <end position="158"/>
    </location>
</feature>
<dbReference type="STRING" id="1293890.TALK_03165"/>
<evidence type="ECO:0000256" key="9">
    <source>
        <dbReference type="RuleBase" id="RU369079"/>
    </source>
</evidence>
<dbReference type="GO" id="GO:0005886">
    <property type="term" value="C:plasma membrane"/>
    <property type="evidence" value="ECO:0007669"/>
    <property type="project" value="UniProtKB-SubCell"/>
</dbReference>
<dbReference type="Pfam" id="PF04290">
    <property type="entry name" value="DctQ"/>
    <property type="match status" value="1"/>
</dbReference>
<evidence type="ECO:0000313" key="12">
    <source>
        <dbReference type="Proteomes" id="UP000193396"/>
    </source>
</evidence>
<reference evidence="11 12" key="1">
    <citation type="submission" date="2014-03" db="EMBL/GenBank/DDBJ databases">
        <title>The draft genome sequence of Thalassospira alkalitolerans JCM 18968.</title>
        <authorList>
            <person name="Lai Q."/>
            <person name="Shao Z."/>
        </authorList>
    </citation>
    <scope>NUCLEOTIDE SEQUENCE [LARGE SCALE GENOMIC DNA]</scope>
    <source>
        <strain evidence="11 12">JCM 18968</strain>
    </source>
</reference>
<dbReference type="InterPro" id="IPR055348">
    <property type="entry name" value="DctQ"/>
</dbReference>
<keyword evidence="7 9" id="KW-0472">Membrane</keyword>